<comment type="caution">
    <text evidence="3">The sequence shown here is derived from an EMBL/GenBank/DDBJ whole genome shotgun (WGS) entry which is preliminary data.</text>
</comment>
<evidence type="ECO:0000259" key="2">
    <source>
        <dbReference type="PROSITE" id="PS51178"/>
    </source>
</evidence>
<dbReference type="InterPro" id="IPR005543">
    <property type="entry name" value="PASTA_dom"/>
</dbReference>
<evidence type="ECO:0000256" key="1">
    <source>
        <dbReference type="SAM" id="MobiDB-lite"/>
    </source>
</evidence>
<gene>
    <name evidence="3" type="ORF">GCU60_17970</name>
</gene>
<evidence type="ECO:0000313" key="3">
    <source>
        <dbReference type="EMBL" id="NEK87629.1"/>
    </source>
</evidence>
<feature type="region of interest" description="Disordered" evidence="1">
    <location>
        <begin position="1"/>
        <end position="22"/>
    </location>
</feature>
<feature type="domain" description="PASTA" evidence="2">
    <location>
        <begin position="100"/>
        <end position="174"/>
    </location>
</feature>
<sequence length="180" mass="18253">MTQPPFDPNAAGTTTRPFHRQPWFPLAGGLVAVAVLGAVIGGDSGDPSESRADAVTPTTSASTQPSAAPSTAAPSTASPSPAPIASATTTASAPSSAPAEPQVDFAMPDVVGMDLQSAQNVIQTFGVYLSVSHDLRGSRNQVVDSNWIVCDQNVPAGQQVTGDVEGAIDLGVVKREESCP</sequence>
<dbReference type="Proteomes" id="UP000479241">
    <property type="component" value="Unassembled WGS sequence"/>
</dbReference>
<feature type="compositionally biased region" description="Low complexity" evidence="1">
    <location>
        <begin position="56"/>
        <end position="99"/>
    </location>
</feature>
<dbReference type="Gene3D" id="3.30.10.20">
    <property type="match status" value="1"/>
</dbReference>
<protein>
    <submittedName>
        <fullName evidence="3">PASTA domain-containing protein</fullName>
    </submittedName>
</protein>
<feature type="region of interest" description="Disordered" evidence="1">
    <location>
        <begin position="41"/>
        <end position="101"/>
    </location>
</feature>
<proteinExistence type="predicted"/>
<dbReference type="AlphaFoldDB" id="A0A6L9W748"/>
<evidence type="ECO:0000313" key="4">
    <source>
        <dbReference type="Proteomes" id="UP000479241"/>
    </source>
</evidence>
<dbReference type="PROSITE" id="PS51178">
    <property type="entry name" value="PASTA"/>
    <property type="match status" value="1"/>
</dbReference>
<dbReference type="EMBL" id="JAAGWG010000037">
    <property type="protein sequence ID" value="NEK87629.1"/>
    <property type="molecule type" value="Genomic_DNA"/>
</dbReference>
<reference evidence="3 4" key="1">
    <citation type="submission" date="2019-12" db="EMBL/GenBank/DDBJ databases">
        <title>the WGS of Blastococcus saxobsidens 67B17.</title>
        <authorList>
            <person name="Jiang Z."/>
        </authorList>
    </citation>
    <scope>NUCLEOTIDE SEQUENCE [LARGE SCALE GENOMIC DNA]</scope>
    <source>
        <strain evidence="3 4">67B17</strain>
    </source>
</reference>
<organism evidence="3 4">
    <name type="scientific">Blastococcus saxobsidens</name>
    <dbReference type="NCBI Taxonomy" id="138336"/>
    <lineage>
        <taxon>Bacteria</taxon>
        <taxon>Bacillati</taxon>
        <taxon>Actinomycetota</taxon>
        <taxon>Actinomycetes</taxon>
        <taxon>Geodermatophilales</taxon>
        <taxon>Geodermatophilaceae</taxon>
        <taxon>Blastococcus</taxon>
    </lineage>
</organism>
<accession>A0A6L9W748</accession>
<dbReference type="RefSeq" id="WP_163207725.1">
    <property type="nucleotide sequence ID" value="NZ_JAAGWG010000037.1"/>
</dbReference>
<name>A0A6L9W748_9ACTN</name>